<dbReference type="PANTHER" id="PTHR12126">
    <property type="entry name" value="NADH-UBIQUINONE OXIDOREDUCTASE 39 KDA SUBUNIT-RELATED"/>
    <property type="match status" value="1"/>
</dbReference>
<evidence type="ECO:0000313" key="2">
    <source>
        <dbReference type="Proteomes" id="UP000785679"/>
    </source>
</evidence>
<dbReference type="Gene3D" id="3.40.50.720">
    <property type="entry name" value="NAD(P)-binding Rossmann-like Domain"/>
    <property type="match status" value="1"/>
</dbReference>
<dbReference type="EMBL" id="RRYP01011043">
    <property type="protein sequence ID" value="TNV77997.1"/>
    <property type="molecule type" value="Genomic_DNA"/>
</dbReference>
<dbReference type="InterPro" id="IPR051207">
    <property type="entry name" value="ComplexI_NDUFA9_subunit"/>
</dbReference>
<dbReference type="SUPFAM" id="SSF51735">
    <property type="entry name" value="NAD(P)-binding Rossmann-fold domains"/>
    <property type="match status" value="1"/>
</dbReference>
<dbReference type="GO" id="GO:0044877">
    <property type="term" value="F:protein-containing complex binding"/>
    <property type="evidence" value="ECO:0007669"/>
    <property type="project" value="TreeGrafter"/>
</dbReference>
<dbReference type="OrthoDB" id="310147at2759"/>
<proteinExistence type="predicted"/>
<sequence>MQLGHQQTKSLLVRVPRRYYQLQRLHVQEQAARNSYSGISMTLFGGSSPLGSTLGGMLTRMGTQAVYPYRHNATLWDNRFKELKTTADLGYKTYMKLTDFTSEKEVGYTLKDSNTVISCIGSKVYSKKEKDFEDANIRVPMAIAKAVKANQGKVKRFIYVSAAGADPNSHSRRLRTKWLGEQEVKDIYPDVTILRPTYIFNLLHSNQTLAGKWGMQMKMFNRMNWMFEGMTGGKVQPVFVNDVALAVLNCLKMEETIGQTYDLGGPHTYSYEEIYEQFFNQCGIKPYTSVVKLEDGYEYYHYKWWQSFYRQLFRTWLYPEFMTTEAQDLIVNPQNKGFADLYIKPVAFGQKVVEYVNDIYWLYNAQEVTKAQSAAN</sequence>
<dbReference type="Proteomes" id="UP000785679">
    <property type="component" value="Unassembled WGS sequence"/>
</dbReference>
<evidence type="ECO:0008006" key="3">
    <source>
        <dbReference type="Google" id="ProtNLM"/>
    </source>
</evidence>
<keyword evidence="2" id="KW-1185">Reference proteome</keyword>
<gene>
    <name evidence="1" type="ORF">FGO68_gene254</name>
</gene>
<comment type="caution">
    <text evidence="1">The sequence shown here is derived from an EMBL/GenBank/DDBJ whole genome shotgun (WGS) entry which is preliminary data.</text>
</comment>
<protein>
    <recommendedName>
        <fullName evidence="3">NAD(P)-binding domain-containing protein</fullName>
    </recommendedName>
</protein>
<dbReference type="PANTHER" id="PTHR12126:SF11">
    <property type="entry name" value="NADH DEHYDROGENASE [UBIQUINONE] 1 ALPHA SUBCOMPLEX SUBUNIT 9, MITOCHONDRIAL"/>
    <property type="match status" value="1"/>
</dbReference>
<dbReference type="InterPro" id="IPR036291">
    <property type="entry name" value="NAD(P)-bd_dom_sf"/>
</dbReference>
<organism evidence="1 2">
    <name type="scientific">Halteria grandinella</name>
    <dbReference type="NCBI Taxonomy" id="5974"/>
    <lineage>
        <taxon>Eukaryota</taxon>
        <taxon>Sar</taxon>
        <taxon>Alveolata</taxon>
        <taxon>Ciliophora</taxon>
        <taxon>Intramacronucleata</taxon>
        <taxon>Spirotrichea</taxon>
        <taxon>Stichotrichia</taxon>
        <taxon>Sporadotrichida</taxon>
        <taxon>Halteriidae</taxon>
        <taxon>Halteria</taxon>
    </lineage>
</organism>
<name>A0A8J8NMJ2_HALGN</name>
<dbReference type="GO" id="GO:0005739">
    <property type="term" value="C:mitochondrion"/>
    <property type="evidence" value="ECO:0007669"/>
    <property type="project" value="TreeGrafter"/>
</dbReference>
<dbReference type="AlphaFoldDB" id="A0A8J8NMJ2"/>
<evidence type="ECO:0000313" key="1">
    <source>
        <dbReference type="EMBL" id="TNV77997.1"/>
    </source>
</evidence>
<reference evidence="1" key="1">
    <citation type="submission" date="2019-06" db="EMBL/GenBank/DDBJ databases">
        <authorList>
            <person name="Zheng W."/>
        </authorList>
    </citation>
    <scope>NUCLEOTIDE SEQUENCE</scope>
    <source>
        <strain evidence="1">QDHG01</strain>
    </source>
</reference>
<accession>A0A8J8NMJ2</accession>